<comment type="caution">
    <text evidence="3">The sequence shown here is derived from an EMBL/GenBank/DDBJ whole genome shotgun (WGS) entry which is preliminary data.</text>
</comment>
<dbReference type="OrthoDB" id="3226017at2"/>
<sequence>MSHPPRRRAARLLVPLIAASLLAAACGGGESTPAPGAASGGASAPAEPVKLTVALFSDFHYGPLYEEFKKTHPNVEITERRAQFNDHHNNLVTQVATGAGAADVVAVEGGFIATFREVADKFHNLGDYGLSSRQSEYLDWKWQLGLSKDGSQLIGLGTDVGGLAMCYRPDLFKEAGLPTNRDEVSALWPTWEQYVETGKKFVAAGGKAAFTDGPGEHFRAMVEQAPVGFYDTSDKVVVGSNPDVRKAWDISVSMIQNKLSGKLVAFTPEWTTGIAKGTFATMVCPAWKTGVIKDQKPGEGTWDIAAVPGGGGNQGGTHLLAPKQGKHPKEAAELINFLTSKESQLTLWKDASALPSLPALYTDPAVAEFVNPYFGDAPIGKIFTDAAKALKPQYTGPKSGDVNVAMGNGLGRIELQGQDPEEAWKQAVADSEKIK</sequence>
<dbReference type="InterPro" id="IPR006059">
    <property type="entry name" value="SBP"/>
</dbReference>
<dbReference type="PROSITE" id="PS51257">
    <property type="entry name" value="PROKAR_LIPOPROTEIN"/>
    <property type="match status" value="1"/>
</dbReference>
<organism evidence="3 4">
    <name type="scientific">Herbidospora galbida</name>
    <dbReference type="NCBI Taxonomy" id="2575442"/>
    <lineage>
        <taxon>Bacteria</taxon>
        <taxon>Bacillati</taxon>
        <taxon>Actinomycetota</taxon>
        <taxon>Actinomycetes</taxon>
        <taxon>Streptosporangiales</taxon>
        <taxon>Streptosporangiaceae</taxon>
        <taxon>Herbidospora</taxon>
    </lineage>
</organism>
<dbReference type="PANTHER" id="PTHR43649">
    <property type="entry name" value="ARABINOSE-BINDING PROTEIN-RELATED"/>
    <property type="match status" value="1"/>
</dbReference>
<evidence type="ECO:0000256" key="1">
    <source>
        <dbReference type="SAM" id="MobiDB-lite"/>
    </source>
</evidence>
<accession>A0A4U3MC72</accession>
<dbReference type="Pfam" id="PF13416">
    <property type="entry name" value="SBP_bac_8"/>
    <property type="match status" value="1"/>
</dbReference>
<feature type="region of interest" description="Disordered" evidence="1">
    <location>
        <begin position="414"/>
        <end position="435"/>
    </location>
</feature>
<reference evidence="3 4" key="1">
    <citation type="submission" date="2019-04" db="EMBL/GenBank/DDBJ databases">
        <title>Herbidospora sp. NEAU-GS14.nov., a novel actinomycete isolated from soil.</title>
        <authorList>
            <person name="Han L."/>
        </authorList>
    </citation>
    <scope>NUCLEOTIDE SEQUENCE [LARGE SCALE GENOMIC DNA]</scope>
    <source>
        <strain evidence="3 4">NEAU-GS14</strain>
    </source>
</reference>
<dbReference type="RefSeq" id="WP_137248588.1">
    <property type="nucleotide sequence ID" value="NZ_SZQA01000019.1"/>
</dbReference>
<gene>
    <name evidence="3" type="ORF">FDA94_19940</name>
</gene>
<feature type="chain" id="PRO_5038732460" evidence="2">
    <location>
        <begin position="26"/>
        <end position="435"/>
    </location>
</feature>
<proteinExistence type="predicted"/>
<protein>
    <submittedName>
        <fullName evidence="3">Extracellular solute-binding protein</fullName>
    </submittedName>
</protein>
<dbReference type="PANTHER" id="PTHR43649:SF32">
    <property type="entry name" value="SUGAR BINDING SECRETED PROTEIN"/>
    <property type="match status" value="1"/>
</dbReference>
<dbReference type="Gene3D" id="3.40.190.10">
    <property type="entry name" value="Periplasmic binding protein-like II"/>
    <property type="match status" value="1"/>
</dbReference>
<dbReference type="SUPFAM" id="SSF53850">
    <property type="entry name" value="Periplasmic binding protein-like II"/>
    <property type="match status" value="1"/>
</dbReference>
<evidence type="ECO:0000313" key="3">
    <source>
        <dbReference type="EMBL" id="TKK86735.1"/>
    </source>
</evidence>
<dbReference type="Proteomes" id="UP000308705">
    <property type="component" value="Unassembled WGS sequence"/>
</dbReference>
<evidence type="ECO:0000256" key="2">
    <source>
        <dbReference type="SAM" id="SignalP"/>
    </source>
</evidence>
<dbReference type="EMBL" id="SZQA01000019">
    <property type="protein sequence ID" value="TKK86735.1"/>
    <property type="molecule type" value="Genomic_DNA"/>
</dbReference>
<name>A0A4U3MC72_9ACTN</name>
<feature type="signal peptide" evidence="2">
    <location>
        <begin position="1"/>
        <end position="25"/>
    </location>
</feature>
<dbReference type="InterPro" id="IPR050490">
    <property type="entry name" value="Bact_solute-bd_prot1"/>
</dbReference>
<keyword evidence="2" id="KW-0732">Signal</keyword>
<evidence type="ECO:0000313" key="4">
    <source>
        <dbReference type="Proteomes" id="UP000308705"/>
    </source>
</evidence>
<dbReference type="AlphaFoldDB" id="A0A4U3MC72"/>
<keyword evidence="4" id="KW-1185">Reference proteome</keyword>